<comment type="caution">
    <text evidence="2">The sequence shown here is derived from an EMBL/GenBank/DDBJ whole genome shotgun (WGS) entry which is preliminary data.</text>
</comment>
<evidence type="ECO:0000313" key="3">
    <source>
        <dbReference type="Proteomes" id="UP000625711"/>
    </source>
</evidence>
<gene>
    <name evidence="2" type="ORF">GWI33_011711</name>
</gene>
<evidence type="ECO:0000256" key="1">
    <source>
        <dbReference type="SAM" id="MobiDB-lite"/>
    </source>
</evidence>
<sequence>MRKFIIFVARKFAITCTLHISERILRTTQRSKPCAPLIEKGRPRRLRRQERAENGYRRRPKGREGSVGEEVAPRATCGAYGLAAAAGNSQVSKPDVERHPRPANRSRRQQQQQRQQVGRLFRRVKSARTYVRNTDEKPERHMVRVVLEMVWDDARISVLW</sequence>
<keyword evidence="3" id="KW-1185">Reference proteome</keyword>
<organism evidence="2 3">
    <name type="scientific">Rhynchophorus ferrugineus</name>
    <name type="common">Red palm weevil</name>
    <name type="synonym">Curculio ferrugineus</name>
    <dbReference type="NCBI Taxonomy" id="354439"/>
    <lineage>
        <taxon>Eukaryota</taxon>
        <taxon>Metazoa</taxon>
        <taxon>Ecdysozoa</taxon>
        <taxon>Arthropoda</taxon>
        <taxon>Hexapoda</taxon>
        <taxon>Insecta</taxon>
        <taxon>Pterygota</taxon>
        <taxon>Neoptera</taxon>
        <taxon>Endopterygota</taxon>
        <taxon>Coleoptera</taxon>
        <taxon>Polyphaga</taxon>
        <taxon>Cucujiformia</taxon>
        <taxon>Curculionidae</taxon>
        <taxon>Dryophthorinae</taxon>
        <taxon>Rhynchophorus</taxon>
    </lineage>
</organism>
<accession>A0A834IWG7</accession>
<protein>
    <submittedName>
        <fullName evidence="2">Uncharacterized protein</fullName>
    </submittedName>
</protein>
<name>A0A834IWG7_RHYFE</name>
<feature type="region of interest" description="Disordered" evidence="1">
    <location>
        <begin position="39"/>
        <end position="71"/>
    </location>
</feature>
<reference evidence="2" key="1">
    <citation type="submission" date="2020-08" db="EMBL/GenBank/DDBJ databases">
        <title>Genome sequencing and assembly of the red palm weevil Rhynchophorus ferrugineus.</title>
        <authorList>
            <person name="Dias G.B."/>
            <person name="Bergman C.M."/>
            <person name="Manee M."/>
        </authorList>
    </citation>
    <scope>NUCLEOTIDE SEQUENCE</scope>
    <source>
        <strain evidence="2">AA-2017</strain>
        <tissue evidence="2">Whole larva</tissue>
    </source>
</reference>
<dbReference type="EMBL" id="JAACXV010000060">
    <property type="protein sequence ID" value="KAF7285173.1"/>
    <property type="molecule type" value="Genomic_DNA"/>
</dbReference>
<proteinExistence type="predicted"/>
<feature type="region of interest" description="Disordered" evidence="1">
    <location>
        <begin position="85"/>
        <end position="119"/>
    </location>
</feature>
<feature type="compositionally biased region" description="Low complexity" evidence="1">
    <location>
        <begin position="109"/>
        <end position="119"/>
    </location>
</feature>
<feature type="compositionally biased region" description="Basic and acidic residues" evidence="1">
    <location>
        <begin position="49"/>
        <end position="66"/>
    </location>
</feature>
<dbReference type="AlphaFoldDB" id="A0A834IWG7"/>
<evidence type="ECO:0000313" key="2">
    <source>
        <dbReference type="EMBL" id="KAF7285173.1"/>
    </source>
</evidence>
<dbReference type="Proteomes" id="UP000625711">
    <property type="component" value="Unassembled WGS sequence"/>
</dbReference>